<dbReference type="RefSeq" id="WP_089820290.1">
    <property type="nucleotide sequence ID" value="NZ_FORQ01000004.1"/>
</dbReference>
<dbReference type="Pfam" id="PF14307">
    <property type="entry name" value="Glyco_tran_WbsX"/>
    <property type="match status" value="1"/>
</dbReference>
<dbReference type="GO" id="GO:0016740">
    <property type="term" value="F:transferase activity"/>
    <property type="evidence" value="ECO:0007669"/>
    <property type="project" value="UniProtKB-KW"/>
</dbReference>
<dbReference type="EMBL" id="FORQ01000004">
    <property type="protein sequence ID" value="SFJ09716.1"/>
    <property type="molecule type" value="Genomic_DNA"/>
</dbReference>
<dbReference type="InterPro" id="IPR032719">
    <property type="entry name" value="WbsX"/>
</dbReference>
<evidence type="ECO:0000313" key="1">
    <source>
        <dbReference type="EMBL" id="SFJ09716.1"/>
    </source>
</evidence>
<keyword evidence="2" id="KW-1185">Reference proteome</keyword>
<reference evidence="2" key="1">
    <citation type="submission" date="2016-10" db="EMBL/GenBank/DDBJ databases">
        <authorList>
            <person name="Varghese N."/>
            <person name="Submissions S."/>
        </authorList>
    </citation>
    <scope>NUCLEOTIDE SEQUENCE [LARGE SCALE GENOMIC DNA]</scope>
    <source>
        <strain evidence="2">DSM 22251</strain>
    </source>
</reference>
<dbReference type="PANTHER" id="PTHR41244">
    <property type="entry name" value="RHAMNAN SYNTHESIS F"/>
    <property type="match status" value="1"/>
</dbReference>
<dbReference type="PANTHER" id="PTHR41244:SF1">
    <property type="entry name" value="GLYCOSYLTRANSFERASE"/>
    <property type="match status" value="1"/>
</dbReference>
<dbReference type="Gene3D" id="3.20.20.80">
    <property type="entry name" value="Glycosidases"/>
    <property type="match status" value="1"/>
</dbReference>
<organism evidence="1 2">
    <name type="scientific">Kaistella treverensis</name>
    <dbReference type="NCBI Taxonomy" id="631455"/>
    <lineage>
        <taxon>Bacteria</taxon>
        <taxon>Pseudomonadati</taxon>
        <taxon>Bacteroidota</taxon>
        <taxon>Flavobacteriia</taxon>
        <taxon>Flavobacteriales</taxon>
        <taxon>Weeksellaceae</taxon>
        <taxon>Chryseobacterium group</taxon>
        <taxon>Kaistella</taxon>
    </lineage>
</organism>
<evidence type="ECO:0000313" key="2">
    <source>
        <dbReference type="Proteomes" id="UP000242560"/>
    </source>
</evidence>
<dbReference type="AlphaFoldDB" id="A0A1I3NLQ8"/>
<sequence>MKQNNIKTFAFYLPQYHPIKENNKWWGEGFTEWTNVGKAQKYYKGHYQPKVPADLGYYDLRVEETRLLQAEMAQKYGIDGFCYYHYWFSGQQLLESPFNEVLESGLPDFPFMLCWANESWHSKFWKNDGTVEKRVLIEQKYDDKDDVINHFNYVLKAFLDPRYIRIDGKPAFLIYLPDDFHDVTNFLNQWQKLARENGLEGIFFIAQTSLPELHYKKFKMQGFDAVNTTRLRDVLENRSRAARMVNRVRRSILNQPIVVDYEQATSGFVQQLEYRPDVFPSAFPNWDHTPRSGRAGLVLQNSNPKKFGKHLQQIFECISQKPLDRQICFIKSWNEWGEGNYMEPDLKFGRGYLEEFLRIKKMFS</sequence>
<dbReference type="CDD" id="cd11579">
    <property type="entry name" value="Glyco_tran_WbsX"/>
    <property type="match status" value="1"/>
</dbReference>
<protein>
    <submittedName>
        <fullName evidence="1">Glycosyltransferase WbsX</fullName>
    </submittedName>
</protein>
<gene>
    <name evidence="1" type="ORF">SAMN05421638_2142</name>
</gene>
<name>A0A1I3NLQ8_9FLAO</name>
<dbReference type="Proteomes" id="UP000242560">
    <property type="component" value="Unassembled WGS sequence"/>
</dbReference>
<accession>A0A1I3NLQ8</accession>
<proteinExistence type="predicted"/>
<keyword evidence="1" id="KW-0808">Transferase</keyword>